<keyword evidence="11 18" id="KW-1133">Transmembrane helix</keyword>
<dbReference type="PROSITE" id="PS50835">
    <property type="entry name" value="IG_LIKE"/>
    <property type="match status" value="1"/>
</dbReference>
<dbReference type="Pfam" id="PF23860">
    <property type="entry name" value="Ribophorin_II_3rd"/>
    <property type="match status" value="1"/>
</dbReference>
<dbReference type="EMBL" id="GG666669">
    <property type="protein sequence ID" value="EEN44652.1"/>
    <property type="molecule type" value="Genomic_DNA"/>
</dbReference>
<feature type="region of interest" description="Disordered" evidence="17">
    <location>
        <begin position="1033"/>
        <end position="1063"/>
    </location>
</feature>
<dbReference type="SMART" id="SM00369">
    <property type="entry name" value="LRR_TYP"/>
    <property type="match status" value="5"/>
</dbReference>
<feature type="region of interest" description="Disordered" evidence="17">
    <location>
        <begin position="1449"/>
        <end position="1487"/>
    </location>
</feature>
<feature type="region of interest" description="Disordered" evidence="17">
    <location>
        <begin position="1607"/>
        <end position="1651"/>
    </location>
</feature>
<feature type="compositionally biased region" description="Basic residues" evidence="17">
    <location>
        <begin position="1527"/>
        <end position="1536"/>
    </location>
</feature>
<comment type="similarity">
    <text evidence="4">Belongs to the SWP1 family.</text>
</comment>
<feature type="transmembrane region" description="Helical" evidence="18">
    <location>
        <begin position="1208"/>
        <end position="1229"/>
    </location>
</feature>
<evidence type="ECO:0000256" key="3">
    <source>
        <dbReference type="ARBA" id="ARBA00004922"/>
    </source>
</evidence>
<evidence type="ECO:0000256" key="11">
    <source>
        <dbReference type="ARBA" id="ARBA00022989"/>
    </source>
</evidence>
<feature type="transmembrane region" description="Helical" evidence="18">
    <location>
        <begin position="657"/>
        <end position="677"/>
    </location>
</feature>
<dbReference type="Pfam" id="PF05817">
    <property type="entry name" value="Ribophorin_II"/>
    <property type="match status" value="1"/>
</dbReference>
<evidence type="ECO:0000256" key="1">
    <source>
        <dbReference type="ARBA" id="ARBA00002791"/>
    </source>
</evidence>
<evidence type="ECO:0000256" key="17">
    <source>
        <dbReference type="SAM" id="MobiDB-lite"/>
    </source>
</evidence>
<dbReference type="Gene3D" id="3.80.10.10">
    <property type="entry name" value="Ribonuclease Inhibitor"/>
    <property type="match status" value="1"/>
</dbReference>
<keyword evidence="6" id="KW-0433">Leucine-rich repeat</keyword>
<evidence type="ECO:0000256" key="10">
    <source>
        <dbReference type="ARBA" id="ARBA00022824"/>
    </source>
</evidence>
<gene>
    <name evidence="21" type="ORF">BRAFLDRAFT_129752</name>
</gene>
<feature type="region of interest" description="Disordered" evidence="17">
    <location>
        <begin position="1519"/>
        <end position="1552"/>
    </location>
</feature>
<dbReference type="InParanoid" id="C3ZS15"/>
<dbReference type="InterPro" id="IPR055375">
    <property type="entry name" value="Ribophorin_II_2nd"/>
</dbReference>
<name>C3ZS15_BRAFL</name>
<dbReference type="InterPro" id="IPR003591">
    <property type="entry name" value="Leu-rich_rpt_typical-subtyp"/>
</dbReference>
<evidence type="ECO:0000256" key="2">
    <source>
        <dbReference type="ARBA" id="ARBA00004477"/>
    </source>
</evidence>
<evidence type="ECO:0000256" key="15">
    <source>
        <dbReference type="ARBA" id="ARBA00032139"/>
    </source>
</evidence>
<dbReference type="InterPro" id="IPR055373">
    <property type="entry name" value="Ribophorin_II_N"/>
</dbReference>
<evidence type="ECO:0000256" key="13">
    <source>
        <dbReference type="ARBA" id="ARBA00030078"/>
    </source>
</evidence>
<feature type="compositionally biased region" description="Polar residues" evidence="17">
    <location>
        <begin position="1363"/>
        <end position="1375"/>
    </location>
</feature>
<feature type="transmembrane region" description="Helical" evidence="18">
    <location>
        <begin position="591"/>
        <end position="613"/>
    </location>
</feature>
<dbReference type="eggNOG" id="KOG0619">
    <property type="taxonomic scope" value="Eukaryota"/>
</dbReference>
<evidence type="ECO:0000259" key="20">
    <source>
        <dbReference type="PROSITE" id="PS50835"/>
    </source>
</evidence>
<feature type="compositionally biased region" description="Basic residues" evidence="17">
    <location>
        <begin position="1231"/>
        <end position="1243"/>
    </location>
</feature>
<dbReference type="InterPro" id="IPR008814">
    <property type="entry name" value="Swp1"/>
</dbReference>
<feature type="region of interest" description="Disordered" evidence="17">
    <location>
        <begin position="1177"/>
        <end position="1200"/>
    </location>
</feature>
<feature type="compositionally biased region" description="Basic residues" evidence="17">
    <location>
        <begin position="1618"/>
        <end position="1631"/>
    </location>
</feature>
<dbReference type="PANTHER" id="PTHR12640:SF0">
    <property type="entry name" value="DOLICHYL-DIPHOSPHOOLIGOSACCHARIDE--PROTEIN GLYCOSYLTRANSFERASE SUBUNIT 2"/>
    <property type="match status" value="1"/>
</dbReference>
<evidence type="ECO:0000256" key="16">
    <source>
        <dbReference type="ARBA" id="ARBA00046750"/>
    </source>
</evidence>
<sequence length="1651" mass="182384">MTRGTTLLVLFALTVVGQALTPTTVLTTVDQARLKAVFENARPFTDLASAHYSILGLKLLGAQIPNTHMVKIEGECCQYERVEDNCNYVKSAVDYKSPESLYYASAATKALGNCQLSNSNAQNTLQAAIKDGVDVPTLFFVVSALTNLGLPVNSNEVVNALTEALKTDDSILSGSMALHIAAQLSKETDVKVIFESIEDLVAQADEVGEKYLQFEGDLGLTSFFVVGAYRLAGQQNKAPLIMEDQAVKFANYLLSRKHVQSPKNAYDVAAGLSTLGNNKYHIPVCITRESSMTVSSAQSKVQVRVSNVMSGALGKLTVKADSAERKEDGAVVLSNSALTAVAKDNTLYELDFLKTKAGRGFYTIEFSVAADKPDSRLIGLSGAQVEVKVVTTVNVEEVELSLEDKDQSTPPRVTKVQYPQKTGSNLAGDHHQNLVMKFLLKDKADNSAMEAHQAFVRLTNKRTKQEVIFVAEADDDHVYKFELDIGASAKEHFNSLSGLYAMDLVVGDALIQNPFAWNVADLQLKFPEDSATSEEKPNLYQPREEIKHMFREPEVRPPATVSTAFTGLVLLPVLILLGLHMFREPEVRPPATVSTAFTGLVLLPVLILLGLWIKLGVNIANFPLSLSAIGFHIGLGSILVLYYLFFVQLNMFDTLKYLAILGTLTFLAGNRLLGSIANKRCTNSTTQLKVKVRSAKNMFDTLKYLAILGTLTFLAGNRLLGSIANKRVEDVYVEAPRLPCAFCNTTGHTEGNQLGCLPPTLPKLQVAGHSDSSGKLKPLPRLVQLYTLLLGPGNIVTAAPETFSAVPNLLGLSMSKNAISVIGSWFGKIRKLTKLDLGWNEIEEIKRNALQPLAKLKFLSLRHNRLCAVEEWYFTGLTELKFLHLNYNKISHITWKAFGQFKCLRKLSLDHNQLLSIPAGALTTMRRIDLVDVKENPFRCTCALESLTSEGPKAASLYAYDRLLCSYPPNLSGRKIADVDKAEMPCPPPTARVSQHDNGATLVCEVFWEKQPEIKWLDPKGRAIEERESLDPCGGTISTSLKHEMPTTQSPEGRTAHSTDDSGLPYIGNSTYTLRMSQQAYRCWTEGSYRCIVQSTPDTVTVDLPLTKSSEISKVGQGQAHTMMAAVYTTTSDWQNAKVTEKIIKPTDRKIRQDGTTPTRNEAKRKMTTAYTTTPVQQNARITEKTSKPTDRNTPARDNAESHTGMMIGIYILSTWLVLAFAIVGRMCYKRQRQRRQKRRQRDRYHIPCNAAGDIPLQNIQSPPAHTAGSPVTPQHAQEDIPDDIPPYAETTRLENPVYAADVTRPSGSTSTPGPRPSPSKPDISMVLSRPKRPRVVGKAPAPPPRSDGTANTGDSTYYPPATKTTDQQAWNPQGSGMDEEEQAEGPNIYLDLNGASQQPDRIPDPRTNSKVSQPKGLAMRTRMDEEEEAEGPNIYLDLNGASRLYGTETTQADKIPAPRPRTNSKVSSRPKRKRLGMRSRMDEEEEVEGPNIYLDLNGASRLYGTETTQAEKIRTPLPRTNSKVSSRPKRKRLAMRTRMDEEGESGGPNIYLDLNGASRLYDTETTQAEKIPDPLPRIHTYTSTLTSQHNQRTQPKQKISRILFHESTPTSTLTSHHNQKRQLKQKRSRILFHGSTPTSTLTSHHNHEAR</sequence>
<keyword evidence="7 18" id="KW-0812">Transmembrane</keyword>
<dbReference type="Pfam" id="PF13855">
    <property type="entry name" value="LRR_8"/>
    <property type="match status" value="2"/>
</dbReference>
<dbReference type="InterPro" id="IPR000483">
    <property type="entry name" value="Cys-rich_flank_reg_C"/>
</dbReference>
<dbReference type="InterPro" id="IPR007110">
    <property type="entry name" value="Ig-like_dom"/>
</dbReference>
<evidence type="ECO:0000256" key="12">
    <source>
        <dbReference type="ARBA" id="ARBA00023136"/>
    </source>
</evidence>
<feature type="region of interest" description="Disordered" evidence="17">
    <location>
        <begin position="1231"/>
        <end position="1418"/>
    </location>
</feature>
<evidence type="ECO:0000256" key="14">
    <source>
        <dbReference type="ARBA" id="ARBA00030216"/>
    </source>
</evidence>
<proteinExistence type="inferred from homology"/>
<evidence type="ECO:0000256" key="18">
    <source>
        <dbReference type="SAM" id="Phobius"/>
    </source>
</evidence>
<comment type="pathway">
    <text evidence="3">Protein modification; protein glycosylation.</text>
</comment>
<organism>
    <name type="scientific">Branchiostoma floridae</name>
    <name type="common">Florida lancelet</name>
    <name type="synonym">Amphioxus</name>
    <dbReference type="NCBI Taxonomy" id="7739"/>
    <lineage>
        <taxon>Eukaryota</taxon>
        <taxon>Metazoa</taxon>
        <taxon>Chordata</taxon>
        <taxon>Cephalochordata</taxon>
        <taxon>Leptocardii</taxon>
        <taxon>Amphioxiformes</taxon>
        <taxon>Branchiostomatidae</taxon>
        <taxon>Branchiostoma</taxon>
    </lineage>
</organism>
<feature type="compositionally biased region" description="Polar residues" evidence="17">
    <location>
        <begin position="1258"/>
        <end position="1276"/>
    </location>
</feature>
<accession>C3ZS15</accession>
<reference evidence="21" key="1">
    <citation type="journal article" date="2008" name="Nature">
        <title>The amphioxus genome and the evolution of the chordate karyotype.</title>
        <authorList>
            <consortium name="US DOE Joint Genome Institute (JGI-PGF)"/>
            <person name="Putnam N.H."/>
            <person name="Butts T."/>
            <person name="Ferrier D.E.K."/>
            <person name="Furlong R.F."/>
            <person name="Hellsten U."/>
            <person name="Kawashima T."/>
            <person name="Robinson-Rechavi M."/>
            <person name="Shoguchi E."/>
            <person name="Terry A."/>
            <person name="Yu J.-K."/>
            <person name="Benito-Gutierrez E.L."/>
            <person name="Dubchak I."/>
            <person name="Garcia-Fernandez J."/>
            <person name="Gibson-Brown J.J."/>
            <person name="Grigoriev I.V."/>
            <person name="Horton A.C."/>
            <person name="de Jong P.J."/>
            <person name="Jurka J."/>
            <person name="Kapitonov V.V."/>
            <person name="Kohara Y."/>
            <person name="Kuroki Y."/>
            <person name="Lindquist E."/>
            <person name="Lucas S."/>
            <person name="Osoegawa K."/>
            <person name="Pennacchio L.A."/>
            <person name="Salamov A.A."/>
            <person name="Satou Y."/>
            <person name="Sauka-Spengler T."/>
            <person name="Schmutz J."/>
            <person name="Shin-I T."/>
            <person name="Toyoda A."/>
            <person name="Bronner-Fraser M."/>
            <person name="Fujiyama A."/>
            <person name="Holland L.Z."/>
            <person name="Holland P.W.H."/>
            <person name="Satoh N."/>
            <person name="Rokhsar D.S."/>
        </authorList>
    </citation>
    <scope>NUCLEOTIDE SEQUENCE [LARGE SCALE GENOMIC DNA]</scope>
    <source>
        <strain evidence="21">S238N-H82</strain>
        <tissue evidence="21">Testes</tissue>
    </source>
</reference>
<feature type="compositionally biased region" description="Basic residues" evidence="17">
    <location>
        <begin position="1469"/>
        <end position="1478"/>
    </location>
</feature>
<keyword evidence="9" id="KW-0677">Repeat</keyword>
<feature type="compositionally biased region" description="Basic and acidic residues" evidence="17">
    <location>
        <begin position="1182"/>
        <end position="1200"/>
    </location>
</feature>
<dbReference type="InterPro" id="IPR001611">
    <property type="entry name" value="Leu-rich_rpt"/>
</dbReference>
<comment type="subcellular location">
    <subcellularLocation>
        <location evidence="2">Endoplasmic reticulum membrane</location>
        <topology evidence="2">Multi-pass membrane protein</topology>
    </subcellularLocation>
</comment>
<feature type="chain" id="PRO_5002934924" description="Dolichyl-diphosphooligosaccharide--protein glycosyltransferase subunit 2" evidence="19">
    <location>
        <begin position="20"/>
        <end position="1651"/>
    </location>
</feature>
<evidence type="ECO:0000256" key="4">
    <source>
        <dbReference type="ARBA" id="ARBA00009038"/>
    </source>
</evidence>
<feature type="transmembrane region" description="Helical" evidence="18">
    <location>
        <begin position="625"/>
        <end position="645"/>
    </location>
</feature>
<dbReference type="PROSITE" id="PS51450">
    <property type="entry name" value="LRR"/>
    <property type="match status" value="1"/>
</dbReference>
<feature type="signal peptide" evidence="19">
    <location>
        <begin position="1"/>
        <end position="19"/>
    </location>
</feature>
<keyword evidence="10" id="KW-0256">Endoplasmic reticulum</keyword>
<dbReference type="InterPro" id="IPR056790">
    <property type="entry name" value="Ribophorin_II_C"/>
</dbReference>
<evidence type="ECO:0000256" key="5">
    <source>
        <dbReference type="ARBA" id="ARBA00017612"/>
    </source>
</evidence>
<dbReference type="InterPro" id="IPR055374">
    <property type="entry name" value="Ribophorin_II_3rd"/>
</dbReference>
<dbReference type="SMART" id="SM00082">
    <property type="entry name" value="LRRCT"/>
    <property type="match status" value="1"/>
</dbReference>
<dbReference type="Pfam" id="PF23861">
    <property type="entry name" value="Ribophorin_II_2nd"/>
    <property type="match status" value="1"/>
</dbReference>
<feature type="compositionally biased region" description="Polar residues" evidence="17">
    <location>
        <begin position="1608"/>
        <end position="1617"/>
    </location>
</feature>
<feature type="domain" description="Ig-like" evidence="20">
    <location>
        <begin position="969"/>
        <end position="1101"/>
    </location>
</feature>
<comment type="function">
    <text evidence="1">Subunit of the oligosaccharyl transferase (OST) complex that catalyzes the initial transfer of a defined glycan (Glc(3)Man(9)GlcNAc(2) in eukaryotes) from the lipid carrier dolichol-pyrophosphate to an asparagine residue within an Asn-X-Ser/Thr consensus motif in nascent polypeptide chains, the first step in protein N-glycosylation. N-glycosylation occurs cotranslationally and the complex associates with the Sec61 complex at the channel-forming translocon complex that mediates protein translocation across the endoplasmic reticulum (ER). All subunits are required for a maximal enzyme activity.</text>
</comment>
<dbReference type="InterPro" id="IPR032675">
    <property type="entry name" value="LRR_dom_sf"/>
</dbReference>
<evidence type="ECO:0000256" key="19">
    <source>
        <dbReference type="SAM" id="SignalP"/>
    </source>
</evidence>
<evidence type="ECO:0000256" key="9">
    <source>
        <dbReference type="ARBA" id="ARBA00022737"/>
    </source>
</evidence>
<dbReference type="eggNOG" id="KOG2447">
    <property type="taxonomic scope" value="Eukaryota"/>
</dbReference>
<protein>
    <recommendedName>
        <fullName evidence="5">Dolichyl-diphosphooligosaccharide--protein glycosyltransferase subunit 2</fullName>
    </recommendedName>
    <alternativeName>
        <fullName evidence="14">Dolichyl-diphosphooligosaccharide--protein glycosyltransferase 63 kDa subunit</fullName>
    </alternativeName>
    <alternativeName>
        <fullName evidence="15">Ribophorin II</fullName>
    </alternativeName>
    <alternativeName>
        <fullName evidence="13">Ribophorin-2</fullName>
    </alternativeName>
</protein>
<feature type="transmembrane region" description="Helical" evidence="18">
    <location>
        <begin position="559"/>
        <end position="579"/>
    </location>
</feature>
<keyword evidence="8 19" id="KW-0732">Signal</keyword>
<evidence type="ECO:0000313" key="21">
    <source>
        <dbReference type="EMBL" id="EEN44652.1"/>
    </source>
</evidence>
<evidence type="ECO:0000256" key="8">
    <source>
        <dbReference type="ARBA" id="ARBA00022729"/>
    </source>
</evidence>
<dbReference type="SUPFAM" id="SSF52058">
    <property type="entry name" value="L domain-like"/>
    <property type="match status" value="1"/>
</dbReference>
<dbReference type="STRING" id="7739.C3ZS15"/>
<feature type="compositionally biased region" description="Low complexity" evidence="17">
    <location>
        <begin position="1304"/>
        <end position="1313"/>
    </location>
</feature>
<dbReference type="Pfam" id="PF25147">
    <property type="entry name" value="Ribophorin_II_C"/>
    <property type="match status" value="2"/>
</dbReference>
<dbReference type="PANTHER" id="PTHR12640">
    <property type="entry name" value="RIBOPHORIN II"/>
    <property type="match status" value="1"/>
</dbReference>
<feature type="compositionally biased region" description="Polar residues" evidence="17">
    <location>
        <begin position="1036"/>
        <end position="1052"/>
    </location>
</feature>
<evidence type="ECO:0000256" key="7">
    <source>
        <dbReference type="ARBA" id="ARBA00022692"/>
    </source>
</evidence>
<evidence type="ECO:0000256" key="6">
    <source>
        <dbReference type="ARBA" id="ARBA00022614"/>
    </source>
</evidence>
<keyword evidence="12 18" id="KW-0472">Membrane</keyword>
<comment type="subunit">
    <text evidence="16">Component of the oligosaccharyltransferase (OST) complex. OST exists in two different complex forms which contain common core subunits RPN1, RPN2, OST48, OST4, DAD1 and TMEM258, either STT3A or STT3B as catalytic subunits, and form-specific accessory subunits. STT3A complex assembly occurs through the formation of 3 subcomplexes. Subcomplex 1 contains RPN1 and TMEM258, subcomplex 2 contains the STT3A-specific subunits STT3A, DC2/OSTC, and KCP2 as well as the core subunit OST4, and subcomplex 3 contains RPN2, DAD1, and OST48. The STT3A complex can form stable complexes with the Sec61 complex or with both the Sec61 and TRAP complexes. Interacts with DDI2. Interacts with TMEM35A/NACHO.</text>
</comment>
<dbReference type="GO" id="GO:0008250">
    <property type="term" value="C:oligosaccharyltransferase complex"/>
    <property type="evidence" value="ECO:0007669"/>
    <property type="project" value="InterPro"/>
</dbReference>